<dbReference type="Pfam" id="PF07717">
    <property type="entry name" value="OB_NTP_bind"/>
    <property type="match status" value="1"/>
</dbReference>
<comment type="caution">
    <text evidence="5">The sequence shown here is derived from an EMBL/GenBank/DDBJ whole genome shotgun (WGS) entry which is preliminary data.</text>
</comment>
<feature type="domain" description="DEAD-box helicase OB fold" evidence="3">
    <location>
        <begin position="2"/>
        <end position="34"/>
    </location>
</feature>
<evidence type="ECO:0000256" key="1">
    <source>
        <dbReference type="ARBA" id="ARBA00022801"/>
    </source>
</evidence>
<evidence type="ECO:0000313" key="6">
    <source>
        <dbReference type="Proteomes" id="UP001497497"/>
    </source>
</evidence>
<keyword evidence="2" id="KW-0347">Helicase</keyword>
<gene>
    <name evidence="5" type="ORF">GSLYS_00010202001</name>
</gene>
<dbReference type="AlphaFoldDB" id="A0AAV2HS83"/>
<keyword evidence="2" id="KW-0067">ATP-binding</keyword>
<name>A0AAV2HS83_LYMST</name>
<evidence type="ECO:0000313" key="5">
    <source>
        <dbReference type="EMBL" id="CAL1536290.1"/>
    </source>
</evidence>
<feature type="non-terminal residue" evidence="5">
    <location>
        <position position="1"/>
    </location>
</feature>
<evidence type="ECO:0000256" key="2">
    <source>
        <dbReference type="ARBA" id="ARBA00022806"/>
    </source>
</evidence>
<keyword evidence="6" id="KW-1185">Reference proteome</keyword>
<evidence type="ECO:0000259" key="3">
    <source>
        <dbReference type="Pfam" id="PF07717"/>
    </source>
</evidence>
<dbReference type="InterPro" id="IPR059023">
    <property type="entry name" value="RNA_hel_CTD"/>
</dbReference>
<dbReference type="EMBL" id="CAXITT010000225">
    <property type="protein sequence ID" value="CAL1536290.1"/>
    <property type="molecule type" value="Genomic_DNA"/>
</dbReference>
<dbReference type="Pfam" id="PF26026">
    <property type="entry name" value="RNA_hel_CTD"/>
    <property type="match status" value="1"/>
</dbReference>
<protein>
    <submittedName>
        <fullName evidence="5">Uncharacterized protein</fullName>
    </submittedName>
</protein>
<proteinExistence type="predicted"/>
<keyword evidence="2" id="KW-0547">Nucleotide-binding</keyword>
<accession>A0AAV2HS83</accession>
<sequence>LSPYLVYHEKIKTSKVYIRDCSVVSTYPLLLFAGGQLDIKTIDRYTVLYVDELIQFKTIFPKTAEVIKKLRFELDQLLADKISQPEMDLLTSSRGKKIIDCIVEVIKEC</sequence>
<evidence type="ECO:0000259" key="4">
    <source>
        <dbReference type="Pfam" id="PF26026"/>
    </source>
</evidence>
<dbReference type="InterPro" id="IPR011709">
    <property type="entry name" value="DEAD-box_helicase_OB_fold"/>
</dbReference>
<reference evidence="5 6" key="1">
    <citation type="submission" date="2024-04" db="EMBL/GenBank/DDBJ databases">
        <authorList>
            <consortium name="Genoscope - CEA"/>
            <person name="William W."/>
        </authorList>
    </citation>
    <scope>NUCLEOTIDE SEQUENCE [LARGE SCALE GENOMIC DNA]</scope>
</reference>
<organism evidence="5 6">
    <name type="scientific">Lymnaea stagnalis</name>
    <name type="common">Great pond snail</name>
    <name type="synonym">Helix stagnalis</name>
    <dbReference type="NCBI Taxonomy" id="6523"/>
    <lineage>
        <taxon>Eukaryota</taxon>
        <taxon>Metazoa</taxon>
        <taxon>Spiralia</taxon>
        <taxon>Lophotrochozoa</taxon>
        <taxon>Mollusca</taxon>
        <taxon>Gastropoda</taxon>
        <taxon>Heterobranchia</taxon>
        <taxon>Euthyneura</taxon>
        <taxon>Panpulmonata</taxon>
        <taxon>Hygrophila</taxon>
        <taxon>Lymnaeoidea</taxon>
        <taxon>Lymnaeidae</taxon>
        <taxon>Lymnaea</taxon>
    </lineage>
</organism>
<dbReference type="Proteomes" id="UP001497497">
    <property type="component" value="Unassembled WGS sequence"/>
</dbReference>
<keyword evidence="1" id="KW-0378">Hydrolase</keyword>
<feature type="domain" description="RNA helicase C-terminal" evidence="4">
    <location>
        <begin position="48"/>
        <end position="108"/>
    </location>
</feature>